<accession>A8P2X4</accession>
<feature type="region of interest" description="Disordered" evidence="1">
    <location>
        <begin position="300"/>
        <end position="392"/>
    </location>
</feature>
<dbReference type="OrthoDB" id="3270768at2759"/>
<dbReference type="EMBL" id="AACS02000004">
    <property type="protein sequence ID" value="EAU83351.2"/>
    <property type="molecule type" value="Genomic_DNA"/>
</dbReference>
<evidence type="ECO:0000256" key="1">
    <source>
        <dbReference type="SAM" id="MobiDB-lite"/>
    </source>
</evidence>
<dbReference type="RefSeq" id="XP_001838417.2">
    <property type="nucleotide sequence ID" value="XM_001838365.2"/>
</dbReference>
<proteinExistence type="predicted"/>
<dbReference type="InParanoid" id="A8P2X4"/>
<evidence type="ECO:0000313" key="3">
    <source>
        <dbReference type="Proteomes" id="UP000001861"/>
    </source>
</evidence>
<evidence type="ECO:0000313" key="2">
    <source>
        <dbReference type="EMBL" id="EAU83351.2"/>
    </source>
</evidence>
<feature type="region of interest" description="Disordered" evidence="1">
    <location>
        <begin position="153"/>
        <end position="183"/>
    </location>
</feature>
<dbReference type="AlphaFoldDB" id="A8P2X4"/>
<organism evidence="2 3">
    <name type="scientific">Coprinopsis cinerea (strain Okayama-7 / 130 / ATCC MYA-4618 / FGSC 9003)</name>
    <name type="common">Inky cap fungus</name>
    <name type="synonym">Hormographiella aspergillata</name>
    <dbReference type="NCBI Taxonomy" id="240176"/>
    <lineage>
        <taxon>Eukaryota</taxon>
        <taxon>Fungi</taxon>
        <taxon>Dikarya</taxon>
        <taxon>Basidiomycota</taxon>
        <taxon>Agaricomycotina</taxon>
        <taxon>Agaricomycetes</taxon>
        <taxon>Agaricomycetidae</taxon>
        <taxon>Agaricales</taxon>
        <taxon>Agaricineae</taxon>
        <taxon>Psathyrellaceae</taxon>
        <taxon>Coprinopsis</taxon>
    </lineage>
</organism>
<dbReference type="Proteomes" id="UP000001861">
    <property type="component" value="Unassembled WGS sequence"/>
</dbReference>
<feature type="compositionally biased region" description="Polar residues" evidence="1">
    <location>
        <begin position="305"/>
        <end position="319"/>
    </location>
</feature>
<dbReference type="STRING" id="240176.A8P2X4"/>
<dbReference type="VEuPathDB" id="FungiDB:CC1G_09045"/>
<dbReference type="KEGG" id="cci:CC1G_09045"/>
<reference evidence="2 3" key="1">
    <citation type="journal article" date="2010" name="Proc. Natl. Acad. Sci. U.S.A.">
        <title>Insights into evolution of multicellular fungi from the assembled chromosomes of the mushroom Coprinopsis cinerea (Coprinus cinereus).</title>
        <authorList>
            <person name="Stajich J.E."/>
            <person name="Wilke S.K."/>
            <person name="Ahren D."/>
            <person name="Au C.H."/>
            <person name="Birren B.W."/>
            <person name="Borodovsky M."/>
            <person name="Burns C."/>
            <person name="Canback B."/>
            <person name="Casselton L.A."/>
            <person name="Cheng C.K."/>
            <person name="Deng J."/>
            <person name="Dietrich F.S."/>
            <person name="Fargo D.C."/>
            <person name="Farman M.L."/>
            <person name="Gathman A.C."/>
            <person name="Goldberg J."/>
            <person name="Guigo R."/>
            <person name="Hoegger P.J."/>
            <person name="Hooker J.B."/>
            <person name="Huggins A."/>
            <person name="James T.Y."/>
            <person name="Kamada T."/>
            <person name="Kilaru S."/>
            <person name="Kodira C."/>
            <person name="Kues U."/>
            <person name="Kupfer D."/>
            <person name="Kwan H.S."/>
            <person name="Lomsadze A."/>
            <person name="Li W."/>
            <person name="Lilly W.W."/>
            <person name="Ma L.J."/>
            <person name="Mackey A.J."/>
            <person name="Manning G."/>
            <person name="Martin F."/>
            <person name="Muraguchi H."/>
            <person name="Natvig D.O."/>
            <person name="Palmerini H."/>
            <person name="Ramesh M.A."/>
            <person name="Rehmeyer C.J."/>
            <person name="Roe B.A."/>
            <person name="Shenoy N."/>
            <person name="Stanke M."/>
            <person name="Ter-Hovhannisyan V."/>
            <person name="Tunlid A."/>
            <person name="Velagapudi R."/>
            <person name="Vision T.J."/>
            <person name="Zeng Q."/>
            <person name="Zolan M.E."/>
            <person name="Pukkila P.J."/>
        </authorList>
    </citation>
    <scope>NUCLEOTIDE SEQUENCE [LARGE SCALE GENOMIC DNA]</scope>
    <source>
        <strain evidence="3">Okayama-7 / 130 / ATCC MYA-4618 / FGSC 9003</strain>
    </source>
</reference>
<comment type="caution">
    <text evidence="2">The sequence shown here is derived from an EMBL/GenBank/DDBJ whole genome shotgun (WGS) entry which is preliminary data.</text>
</comment>
<feature type="region of interest" description="Disordered" evidence="1">
    <location>
        <begin position="98"/>
        <end position="133"/>
    </location>
</feature>
<sequence>MARAAMSSPSEVPPPDDALLAKVAFKHAMQQEWEAPWYGFYAIILQPLSRIYRLEQEDETLPEDDKDRSFLACTILHPQHPVTTDVELEQIYEPIPDDLEDEIDSDSDDLSDSLSPPSSPTPGPPADLGTNWPFNVGLPQNLVQLIEDPVLCSPESARSGGQASPTNSDSPVGALSQGHYRESRSVSLEPREYRRIRAFCIPDFLPTRTYLRPKTWEPITTRHDLLVEVKGLGWLKKYRGNPISYAFRQVLQQLYEQAGHSFRADPNLQVISLLAIIGPHCQYSECRRGDSRRYDPLAKYRDTTYEPSETGSDTPSPQLSGRRKRDSRRNDRFAEGREIAHEPSETENPFSSPSPPPSPLPETPRDSQSSNSSEEPEEREQGAPSPESPYLEKLTRCVHTFSEDYSGEHRQWVQALIARIDELDRELLQTAQNIYI</sequence>
<feature type="compositionally biased region" description="Polar residues" evidence="1">
    <location>
        <begin position="159"/>
        <end position="170"/>
    </location>
</feature>
<feature type="compositionally biased region" description="Basic and acidic residues" evidence="1">
    <location>
        <begin position="328"/>
        <end position="344"/>
    </location>
</feature>
<dbReference type="GeneID" id="6015002"/>
<protein>
    <submittedName>
        <fullName evidence="2">Uncharacterized protein</fullName>
    </submittedName>
</protein>
<dbReference type="HOGENOM" id="CLU_628526_0_0_1"/>
<name>A8P2X4_COPC7</name>
<feature type="compositionally biased region" description="Pro residues" evidence="1">
    <location>
        <begin position="352"/>
        <end position="362"/>
    </location>
</feature>
<keyword evidence="3" id="KW-1185">Reference proteome</keyword>
<feature type="compositionally biased region" description="Acidic residues" evidence="1">
    <location>
        <begin position="98"/>
        <end position="111"/>
    </location>
</feature>
<gene>
    <name evidence="2" type="ORF">CC1G_09045</name>
</gene>